<reference evidence="1" key="1">
    <citation type="submission" date="2020-08" db="EMBL/GenBank/DDBJ databases">
        <title>Multicomponent nature underlies the extraordinary mechanical properties of spider dragline silk.</title>
        <authorList>
            <person name="Kono N."/>
            <person name="Nakamura H."/>
            <person name="Mori M."/>
            <person name="Yoshida Y."/>
            <person name="Ohtoshi R."/>
            <person name="Malay A.D."/>
            <person name="Moran D.A.P."/>
            <person name="Tomita M."/>
            <person name="Numata K."/>
            <person name="Arakawa K."/>
        </authorList>
    </citation>
    <scope>NUCLEOTIDE SEQUENCE</scope>
</reference>
<protein>
    <submittedName>
        <fullName evidence="1">Uncharacterized protein</fullName>
    </submittedName>
</protein>
<dbReference type="EMBL" id="BMAV01025740">
    <property type="protein sequence ID" value="GFS44186.1"/>
    <property type="molecule type" value="Genomic_DNA"/>
</dbReference>
<organism evidence="1 2">
    <name type="scientific">Trichonephila inaurata madagascariensis</name>
    <dbReference type="NCBI Taxonomy" id="2747483"/>
    <lineage>
        <taxon>Eukaryota</taxon>
        <taxon>Metazoa</taxon>
        <taxon>Ecdysozoa</taxon>
        <taxon>Arthropoda</taxon>
        <taxon>Chelicerata</taxon>
        <taxon>Arachnida</taxon>
        <taxon>Araneae</taxon>
        <taxon>Araneomorphae</taxon>
        <taxon>Entelegynae</taxon>
        <taxon>Araneoidea</taxon>
        <taxon>Nephilidae</taxon>
        <taxon>Trichonephila</taxon>
        <taxon>Trichonephila inaurata</taxon>
    </lineage>
</organism>
<sequence>MADLSTKVWSPNCFRTIQSSKQGLKGETIISRQSAPISVSAIAFFLNIVMSRENEKHDSIEPIRRRSCRESLIEYLFNSTFIESVARKEQTRGVPITVNTDF</sequence>
<accession>A0A8X6KEY4</accession>
<evidence type="ECO:0000313" key="1">
    <source>
        <dbReference type="EMBL" id="GFS44186.1"/>
    </source>
</evidence>
<gene>
    <name evidence="1" type="ORF">TNIN_8871</name>
</gene>
<comment type="caution">
    <text evidence="1">The sequence shown here is derived from an EMBL/GenBank/DDBJ whole genome shotgun (WGS) entry which is preliminary data.</text>
</comment>
<proteinExistence type="predicted"/>
<name>A0A8X6KEY4_9ARAC</name>
<dbReference type="Proteomes" id="UP000886998">
    <property type="component" value="Unassembled WGS sequence"/>
</dbReference>
<evidence type="ECO:0000313" key="2">
    <source>
        <dbReference type="Proteomes" id="UP000886998"/>
    </source>
</evidence>
<keyword evidence="2" id="KW-1185">Reference proteome</keyword>
<dbReference type="AlphaFoldDB" id="A0A8X6KEY4"/>